<dbReference type="InterPro" id="IPR011006">
    <property type="entry name" value="CheY-like_superfamily"/>
</dbReference>
<proteinExistence type="predicted"/>
<feature type="domain" description="Response regulatory" evidence="6">
    <location>
        <begin position="2"/>
        <end position="124"/>
    </location>
</feature>
<sequence>MRIILCEDDDLQRNFLHKTITNYALFHEPSIEIVLSASQPDEVLSYLEQRQADCYFLDIELNHPLNGMDVAVEIRKRDPLATIIFITTHADRLKLTFTYKLAALDFIVKDTPEQISKQVIEVLQVAFNKYKQLGEFDQSEMLQIKIGERIKNIKIHDIYFIETSSSPHKLELHEKNGYYEFYGKLKEFEELAESLYRCHKSFLINLQHVKELNAKERTVTMANGAVCSISFRLFRELQRRLSLMNETKL</sequence>
<dbReference type="Pfam" id="PF00072">
    <property type="entry name" value="Response_reg"/>
    <property type="match status" value="1"/>
</dbReference>
<name>A0ABR8UBH4_9BACL</name>
<dbReference type="InterPro" id="IPR046947">
    <property type="entry name" value="LytR-like"/>
</dbReference>
<dbReference type="InterPro" id="IPR007492">
    <property type="entry name" value="LytTR_DNA-bd_dom"/>
</dbReference>
<evidence type="ECO:0000256" key="1">
    <source>
        <dbReference type="ARBA" id="ARBA00022490"/>
    </source>
</evidence>
<dbReference type="PROSITE" id="PS50930">
    <property type="entry name" value="HTH_LYTTR"/>
    <property type="match status" value="1"/>
</dbReference>
<dbReference type="EMBL" id="JACSQN010000011">
    <property type="protein sequence ID" value="MBD7985388.1"/>
    <property type="molecule type" value="Genomic_DNA"/>
</dbReference>
<dbReference type="SUPFAM" id="SSF52172">
    <property type="entry name" value="CheY-like"/>
    <property type="match status" value="1"/>
</dbReference>
<dbReference type="RefSeq" id="WP_191695216.1">
    <property type="nucleotide sequence ID" value="NZ_JACSQN010000011.1"/>
</dbReference>
<comment type="caution">
    <text evidence="8">The sequence shown here is derived from an EMBL/GenBank/DDBJ whole genome shotgun (WGS) entry which is preliminary data.</text>
</comment>
<evidence type="ECO:0000256" key="3">
    <source>
        <dbReference type="ARBA" id="ARBA00023159"/>
    </source>
</evidence>
<keyword evidence="3" id="KW-0010">Activator</keyword>
<dbReference type="PANTHER" id="PTHR37299">
    <property type="entry name" value="TRANSCRIPTIONAL REGULATOR-RELATED"/>
    <property type="match status" value="1"/>
</dbReference>
<dbReference type="Proteomes" id="UP000626786">
    <property type="component" value="Unassembled WGS sequence"/>
</dbReference>
<comment type="function">
    <text evidence="4">Required for high-level post-exponential phase expression of a series of secreted proteins.</text>
</comment>
<dbReference type="Pfam" id="PF04397">
    <property type="entry name" value="LytTR"/>
    <property type="match status" value="1"/>
</dbReference>
<evidence type="ECO:0000313" key="8">
    <source>
        <dbReference type="EMBL" id="MBD7985388.1"/>
    </source>
</evidence>
<dbReference type="PANTHER" id="PTHR37299:SF3">
    <property type="entry name" value="STAGE 0 SPORULATION PROTEIN A HOMOLOG"/>
    <property type="match status" value="1"/>
</dbReference>
<accession>A0ABR8UBH4</accession>
<keyword evidence="9" id="KW-1185">Reference proteome</keyword>
<evidence type="ECO:0000256" key="4">
    <source>
        <dbReference type="ARBA" id="ARBA00037164"/>
    </source>
</evidence>
<dbReference type="InterPro" id="IPR001789">
    <property type="entry name" value="Sig_transdc_resp-reg_receiver"/>
</dbReference>
<dbReference type="SMART" id="SM00448">
    <property type="entry name" value="REC"/>
    <property type="match status" value="1"/>
</dbReference>
<evidence type="ECO:0000259" key="6">
    <source>
        <dbReference type="PROSITE" id="PS50110"/>
    </source>
</evidence>
<gene>
    <name evidence="8" type="ORF">H9649_12380</name>
</gene>
<keyword evidence="5" id="KW-0597">Phosphoprotein</keyword>
<organism evidence="8 9">
    <name type="scientific">Sporosarcina quadrami</name>
    <dbReference type="NCBI Taxonomy" id="2762234"/>
    <lineage>
        <taxon>Bacteria</taxon>
        <taxon>Bacillati</taxon>
        <taxon>Bacillota</taxon>
        <taxon>Bacilli</taxon>
        <taxon>Bacillales</taxon>
        <taxon>Caryophanaceae</taxon>
        <taxon>Sporosarcina</taxon>
    </lineage>
</organism>
<feature type="domain" description="HTH LytTR-type" evidence="7">
    <location>
        <begin position="142"/>
        <end position="243"/>
    </location>
</feature>
<reference evidence="8 9" key="1">
    <citation type="submission" date="2020-08" db="EMBL/GenBank/DDBJ databases">
        <title>A Genomic Blueprint of the Chicken Gut Microbiome.</title>
        <authorList>
            <person name="Gilroy R."/>
            <person name="Ravi A."/>
            <person name="Getino M."/>
            <person name="Pursley I."/>
            <person name="Horton D.L."/>
            <person name="Alikhan N.-F."/>
            <person name="Baker D."/>
            <person name="Gharbi K."/>
            <person name="Hall N."/>
            <person name="Watson M."/>
            <person name="Adriaenssens E.M."/>
            <person name="Foster-Nyarko E."/>
            <person name="Jarju S."/>
            <person name="Secka A."/>
            <person name="Antonio M."/>
            <person name="Oren A."/>
            <person name="Chaudhuri R."/>
            <person name="La Ragione R.M."/>
            <person name="Hildebrand F."/>
            <person name="Pallen M.J."/>
        </authorList>
    </citation>
    <scope>NUCLEOTIDE SEQUENCE [LARGE SCALE GENOMIC DNA]</scope>
    <source>
        <strain evidence="8 9">Sa2YVA2</strain>
    </source>
</reference>
<feature type="modified residue" description="4-aspartylphosphate" evidence="5">
    <location>
        <position position="58"/>
    </location>
</feature>
<dbReference type="PROSITE" id="PS50110">
    <property type="entry name" value="RESPONSE_REGULATORY"/>
    <property type="match status" value="1"/>
</dbReference>
<dbReference type="Gene3D" id="2.40.50.1020">
    <property type="entry name" value="LytTr DNA-binding domain"/>
    <property type="match status" value="1"/>
</dbReference>
<evidence type="ECO:0000256" key="2">
    <source>
        <dbReference type="ARBA" id="ARBA00023012"/>
    </source>
</evidence>
<dbReference type="Gene3D" id="3.40.50.2300">
    <property type="match status" value="1"/>
</dbReference>
<dbReference type="SMART" id="SM00850">
    <property type="entry name" value="LytTR"/>
    <property type="match status" value="1"/>
</dbReference>
<keyword evidence="2" id="KW-0902">Two-component regulatory system</keyword>
<keyword evidence="1" id="KW-0963">Cytoplasm</keyword>
<evidence type="ECO:0000313" key="9">
    <source>
        <dbReference type="Proteomes" id="UP000626786"/>
    </source>
</evidence>
<evidence type="ECO:0000259" key="7">
    <source>
        <dbReference type="PROSITE" id="PS50930"/>
    </source>
</evidence>
<evidence type="ECO:0000256" key="5">
    <source>
        <dbReference type="PROSITE-ProRule" id="PRU00169"/>
    </source>
</evidence>
<protein>
    <submittedName>
        <fullName evidence="8">Response regulator transcription factor</fullName>
    </submittedName>
</protein>